<evidence type="ECO:0008006" key="4">
    <source>
        <dbReference type="Google" id="ProtNLM"/>
    </source>
</evidence>
<keyword evidence="3" id="KW-1185">Reference proteome</keyword>
<organism evidence="2 3">
    <name type="scientific">Bimuria novae-zelandiae CBS 107.79</name>
    <dbReference type="NCBI Taxonomy" id="1447943"/>
    <lineage>
        <taxon>Eukaryota</taxon>
        <taxon>Fungi</taxon>
        <taxon>Dikarya</taxon>
        <taxon>Ascomycota</taxon>
        <taxon>Pezizomycotina</taxon>
        <taxon>Dothideomycetes</taxon>
        <taxon>Pleosporomycetidae</taxon>
        <taxon>Pleosporales</taxon>
        <taxon>Massarineae</taxon>
        <taxon>Didymosphaeriaceae</taxon>
        <taxon>Bimuria</taxon>
    </lineage>
</organism>
<name>A0A6A5UQT6_9PLEO</name>
<evidence type="ECO:0000313" key="2">
    <source>
        <dbReference type="EMBL" id="KAF1967301.1"/>
    </source>
</evidence>
<dbReference type="Gene3D" id="3.30.559.10">
    <property type="entry name" value="Chloramphenicol acetyltransferase-like domain"/>
    <property type="match status" value="1"/>
</dbReference>
<dbReference type="InterPro" id="IPR023213">
    <property type="entry name" value="CAT-like_dom_sf"/>
</dbReference>
<sequence>MEALKRLFSSWRATGPERVPTDTVIPLFDLDDNQTNRNLAFELTMQFDEDEGKLEYHVQAEFTKERPPINFTKAAYEISVSEHPVTAKMPRGRGKLEAFDVSEPLSDALQLKDNTRVLADWINTDVAQLGLHACTFTDATFVTVMWLHTLLDAMGRRALFKAWTAVLEGRDDDVPSFAGYDSNPLAPLGAPPSPPTSPGGTPPKLEPHVLAPNLLRGLGFLRFVLNMIWEVHFHPTEAGRMICMPASYLSALRARAFADLTTLPASQVTLNASTGKPFLSDGDILCAWLTQLLARANPLPGHHLSSVPHPTPEYIANCACAISSLFTMKDFIALPLGHIAARLRRSKNGSVAPTLFSTRNISLSAFTNWAKARLFETDFSAAIVREATVRDAVVKEVGSMGKRGRPVYIHPRSTAGKGFSVRGSGSCVGVDGEGNVWLGCVVRGLFGGSVDRLVEEAGRETDRERGG</sequence>
<accession>A0A6A5UQT6</accession>
<reference evidence="2" key="1">
    <citation type="journal article" date="2020" name="Stud. Mycol.">
        <title>101 Dothideomycetes genomes: a test case for predicting lifestyles and emergence of pathogens.</title>
        <authorList>
            <person name="Haridas S."/>
            <person name="Albert R."/>
            <person name="Binder M."/>
            <person name="Bloem J."/>
            <person name="Labutti K."/>
            <person name="Salamov A."/>
            <person name="Andreopoulos B."/>
            <person name="Baker S."/>
            <person name="Barry K."/>
            <person name="Bills G."/>
            <person name="Bluhm B."/>
            <person name="Cannon C."/>
            <person name="Castanera R."/>
            <person name="Culley D."/>
            <person name="Daum C."/>
            <person name="Ezra D."/>
            <person name="Gonzalez J."/>
            <person name="Henrissat B."/>
            <person name="Kuo A."/>
            <person name="Liang C."/>
            <person name="Lipzen A."/>
            <person name="Lutzoni F."/>
            <person name="Magnuson J."/>
            <person name="Mondo S."/>
            <person name="Nolan M."/>
            <person name="Ohm R."/>
            <person name="Pangilinan J."/>
            <person name="Park H.-J."/>
            <person name="Ramirez L."/>
            <person name="Alfaro M."/>
            <person name="Sun H."/>
            <person name="Tritt A."/>
            <person name="Yoshinaga Y."/>
            <person name="Zwiers L.-H."/>
            <person name="Turgeon B."/>
            <person name="Goodwin S."/>
            <person name="Spatafora J."/>
            <person name="Crous P."/>
            <person name="Grigoriev I."/>
        </authorList>
    </citation>
    <scope>NUCLEOTIDE SEQUENCE</scope>
    <source>
        <strain evidence="2">CBS 107.79</strain>
    </source>
</reference>
<feature type="region of interest" description="Disordered" evidence="1">
    <location>
        <begin position="185"/>
        <end position="205"/>
    </location>
</feature>
<protein>
    <recommendedName>
        <fullName evidence="4">LysR family regulatory protein</fullName>
    </recommendedName>
</protein>
<evidence type="ECO:0000256" key="1">
    <source>
        <dbReference type="SAM" id="MobiDB-lite"/>
    </source>
</evidence>
<dbReference type="Proteomes" id="UP000800036">
    <property type="component" value="Unassembled WGS sequence"/>
</dbReference>
<evidence type="ECO:0000313" key="3">
    <source>
        <dbReference type="Proteomes" id="UP000800036"/>
    </source>
</evidence>
<dbReference type="EMBL" id="ML976734">
    <property type="protein sequence ID" value="KAF1967301.1"/>
    <property type="molecule type" value="Genomic_DNA"/>
</dbReference>
<dbReference type="AlphaFoldDB" id="A0A6A5UQT6"/>
<dbReference type="OrthoDB" id="21502at2759"/>
<feature type="compositionally biased region" description="Pro residues" evidence="1">
    <location>
        <begin position="189"/>
        <end position="201"/>
    </location>
</feature>
<proteinExistence type="predicted"/>
<gene>
    <name evidence="2" type="ORF">BU23DRAFT_592715</name>
</gene>